<dbReference type="RefSeq" id="WP_169682386.1">
    <property type="nucleotide sequence ID" value="NZ_JABBNU010000008.1"/>
</dbReference>
<dbReference type="Proteomes" id="UP000559010">
    <property type="component" value="Unassembled WGS sequence"/>
</dbReference>
<dbReference type="PROSITE" id="PS51257">
    <property type="entry name" value="PROKAR_LIPOPROTEIN"/>
    <property type="match status" value="1"/>
</dbReference>
<reference evidence="1 2" key="1">
    <citation type="submission" date="2020-04" db="EMBL/GenBank/DDBJ databases">
        <title>Flammeovirgaceae bacterium KN852 isolated from deep sea.</title>
        <authorList>
            <person name="Zhang D.-C."/>
        </authorList>
    </citation>
    <scope>NUCLEOTIDE SEQUENCE [LARGE SCALE GENOMIC DNA]</scope>
    <source>
        <strain evidence="1 2">KN852</strain>
    </source>
</reference>
<sequence length="405" mass="42976">MKSYIKIFLLGIFAVFISCDEDDELLKFSKAVVPITFGDDFPSYNGTFTTLDQVIIPVEATGAESVTVQSWISGEMHTYSITESSGAFEINEPWSSILGSVSVDSLEEAGGTVVLRTTATAGGESAFRDFGLSIANPISFDSGTPGLSTFGSDVDVEYNVKTKNKGIDRVEFFTKYGGADFQTSPVATVDAGGVTDFSGKSQTLTFPSEGDLGVGEAFTVAIVAVSTDGLSDTLTTDILAIEVPLSTEGVFRLLPDEFVVTPSTDTEPAILDTENNKFDFSEDSLIPDSENTEDISLGIIGGELVLEMGTGVTWVIPNPTEEFSGYESVRDAFNAGTPSSMAISNLTDKASLGGYIILKLSDLTGENQFVLISIDAVSLNAEVVDSGYDPITNSTVDISYRSNIP</sequence>
<organism evidence="1 2">
    <name type="scientific">Marinigracilibium pacificum</name>
    <dbReference type="NCBI Taxonomy" id="2729599"/>
    <lineage>
        <taxon>Bacteria</taxon>
        <taxon>Pseudomonadati</taxon>
        <taxon>Bacteroidota</taxon>
        <taxon>Cytophagia</taxon>
        <taxon>Cytophagales</taxon>
        <taxon>Flammeovirgaceae</taxon>
        <taxon>Marinigracilibium</taxon>
    </lineage>
</organism>
<proteinExistence type="predicted"/>
<accession>A0A848J0Z4</accession>
<evidence type="ECO:0000313" key="1">
    <source>
        <dbReference type="EMBL" id="NMM49341.1"/>
    </source>
</evidence>
<name>A0A848J0Z4_9BACT</name>
<gene>
    <name evidence="1" type="ORF">HH304_13100</name>
</gene>
<keyword evidence="2" id="KW-1185">Reference proteome</keyword>
<dbReference type="EMBL" id="JABBNU010000008">
    <property type="protein sequence ID" value="NMM49341.1"/>
    <property type="molecule type" value="Genomic_DNA"/>
</dbReference>
<protein>
    <submittedName>
        <fullName evidence="1">Uncharacterized protein</fullName>
    </submittedName>
</protein>
<evidence type="ECO:0000313" key="2">
    <source>
        <dbReference type="Proteomes" id="UP000559010"/>
    </source>
</evidence>
<comment type="caution">
    <text evidence="1">The sequence shown here is derived from an EMBL/GenBank/DDBJ whole genome shotgun (WGS) entry which is preliminary data.</text>
</comment>
<dbReference type="AlphaFoldDB" id="A0A848J0Z4"/>